<evidence type="ECO:0000256" key="1">
    <source>
        <dbReference type="SAM" id="MobiDB-lite"/>
    </source>
</evidence>
<name>A0A9Q3EQF8_9BASI</name>
<dbReference type="EMBL" id="AVOT02030853">
    <property type="protein sequence ID" value="MBW0524167.1"/>
    <property type="molecule type" value="Genomic_DNA"/>
</dbReference>
<reference evidence="3" key="1">
    <citation type="submission" date="2021-03" db="EMBL/GenBank/DDBJ databases">
        <title>Draft genome sequence of rust myrtle Austropuccinia psidii MF-1, a brazilian biotype.</title>
        <authorList>
            <person name="Quecine M.C."/>
            <person name="Pachon D.M.R."/>
            <person name="Bonatelli M.L."/>
            <person name="Correr F.H."/>
            <person name="Franceschini L.M."/>
            <person name="Leite T.F."/>
            <person name="Margarido G.R.A."/>
            <person name="Almeida C.A."/>
            <person name="Ferrarezi J.A."/>
            <person name="Labate C.A."/>
        </authorList>
    </citation>
    <scope>NUCLEOTIDE SEQUENCE</scope>
    <source>
        <strain evidence="3">MF-1</strain>
    </source>
</reference>
<protein>
    <recommendedName>
        <fullName evidence="5">SH3 domain-containing protein</fullName>
    </recommendedName>
</protein>
<keyword evidence="2" id="KW-0812">Transmembrane</keyword>
<feature type="compositionally biased region" description="Polar residues" evidence="1">
    <location>
        <begin position="213"/>
        <end position="227"/>
    </location>
</feature>
<keyword evidence="2" id="KW-1133">Transmembrane helix</keyword>
<feature type="compositionally biased region" description="Polar residues" evidence="1">
    <location>
        <begin position="97"/>
        <end position="106"/>
    </location>
</feature>
<feature type="compositionally biased region" description="Polar residues" evidence="1">
    <location>
        <begin position="68"/>
        <end position="90"/>
    </location>
</feature>
<proteinExistence type="predicted"/>
<feature type="region of interest" description="Disordered" evidence="1">
    <location>
        <begin position="50"/>
        <end position="106"/>
    </location>
</feature>
<accession>A0A9Q3EQF8</accession>
<keyword evidence="2" id="KW-0472">Membrane</keyword>
<organism evidence="3 4">
    <name type="scientific">Austropuccinia psidii MF-1</name>
    <dbReference type="NCBI Taxonomy" id="1389203"/>
    <lineage>
        <taxon>Eukaryota</taxon>
        <taxon>Fungi</taxon>
        <taxon>Dikarya</taxon>
        <taxon>Basidiomycota</taxon>
        <taxon>Pucciniomycotina</taxon>
        <taxon>Pucciniomycetes</taxon>
        <taxon>Pucciniales</taxon>
        <taxon>Sphaerophragmiaceae</taxon>
        <taxon>Austropuccinia</taxon>
    </lineage>
</organism>
<evidence type="ECO:0008006" key="5">
    <source>
        <dbReference type="Google" id="ProtNLM"/>
    </source>
</evidence>
<evidence type="ECO:0000313" key="4">
    <source>
        <dbReference type="Proteomes" id="UP000765509"/>
    </source>
</evidence>
<evidence type="ECO:0000313" key="3">
    <source>
        <dbReference type="EMBL" id="MBW0524167.1"/>
    </source>
</evidence>
<dbReference type="OrthoDB" id="5340910at2759"/>
<comment type="caution">
    <text evidence="3">The sequence shown here is derived from an EMBL/GenBank/DDBJ whole genome shotgun (WGS) entry which is preliminary data.</text>
</comment>
<dbReference type="Gene3D" id="2.30.30.40">
    <property type="entry name" value="SH3 Domains"/>
    <property type="match status" value="1"/>
</dbReference>
<keyword evidence="4" id="KW-1185">Reference proteome</keyword>
<dbReference type="InterPro" id="IPR036028">
    <property type="entry name" value="SH3-like_dom_sf"/>
</dbReference>
<dbReference type="Proteomes" id="UP000765509">
    <property type="component" value="Unassembled WGS sequence"/>
</dbReference>
<feature type="transmembrane region" description="Helical" evidence="2">
    <location>
        <begin position="176"/>
        <end position="197"/>
    </location>
</feature>
<gene>
    <name evidence="3" type="ORF">O181_063882</name>
</gene>
<evidence type="ECO:0000256" key="2">
    <source>
        <dbReference type="SAM" id="Phobius"/>
    </source>
</evidence>
<sequence length="453" mass="50066">MAAKLTKFHKSSPAVPRSQIALTAHTNLLTDSNSAEADFPPQKINTYLQLGPRRQKKPLLAPQKQRRQNTIDASSNQASSDDTLSGASKITTDRQRTYQWPTPITNSTLNTALSTGSFDPNHTSAVVNATQPASAPYTRMPTTYTSTNSTEKEPVQHPPKATAHIPFLGERLPLEIVVAVPIVFLSGVFLLVAYRIFKRRKSKKAVSKRRRSQYQTKGVSNNTTKSQDNLDLSVVPHKFEPQHFQPFQNECKLDAFVVEPQNNILLPDAATLASSPKPQAVLIQRSLPQPEAAFVHLENAHQKVLPGGLRESLLSESGGTPCQKTCVVVKTFKPQMADELLVGIGDQVTVYFLFDDGWCFGHNLNIQKHYIEGEPEFSRSGVLPQACLLGLRDDLSQKLDETLLTESLAGITETSIGEAQGEELVQESKKRSSSLLCDREAKLFLELERALNF</sequence>
<dbReference type="AlphaFoldDB" id="A0A9Q3EQF8"/>
<feature type="region of interest" description="Disordered" evidence="1">
    <location>
        <begin position="205"/>
        <end position="227"/>
    </location>
</feature>
<dbReference type="SUPFAM" id="SSF50044">
    <property type="entry name" value="SH3-domain"/>
    <property type="match status" value="1"/>
</dbReference>